<name>A0ACB6Z1A5_THEGA</name>
<reference evidence="1" key="1">
    <citation type="submission" date="2019-10" db="EMBL/GenBank/DDBJ databases">
        <authorList>
            <consortium name="DOE Joint Genome Institute"/>
            <person name="Kuo A."/>
            <person name="Miyauchi S."/>
            <person name="Kiss E."/>
            <person name="Drula E."/>
            <person name="Kohler A."/>
            <person name="Sanchez-Garcia M."/>
            <person name="Andreopoulos B."/>
            <person name="Barry K.W."/>
            <person name="Bonito G."/>
            <person name="Buee M."/>
            <person name="Carver A."/>
            <person name="Chen C."/>
            <person name="Cichocki N."/>
            <person name="Clum A."/>
            <person name="Culley D."/>
            <person name="Crous P.W."/>
            <person name="Fauchery L."/>
            <person name="Girlanda M."/>
            <person name="Hayes R."/>
            <person name="Keri Z."/>
            <person name="Labutti K."/>
            <person name="Lipzen A."/>
            <person name="Lombard V."/>
            <person name="Magnuson J."/>
            <person name="Maillard F."/>
            <person name="Morin E."/>
            <person name="Murat C."/>
            <person name="Nolan M."/>
            <person name="Ohm R."/>
            <person name="Pangilinan J."/>
            <person name="Pereira M."/>
            <person name="Perotto S."/>
            <person name="Peter M."/>
            <person name="Riley R."/>
            <person name="Sitrit Y."/>
            <person name="Stielow B."/>
            <person name="Szollosi G."/>
            <person name="Zifcakova L."/>
            <person name="Stursova M."/>
            <person name="Spatafora J.W."/>
            <person name="Tedersoo L."/>
            <person name="Vaario L.-M."/>
            <person name="Yamada A."/>
            <person name="Yan M."/>
            <person name="Wang P."/>
            <person name="Xu J."/>
            <person name="Bruns T."/>
            <person name="Baldrian P."/>
            <person name="Vilgalys R."/>
            <person name="Henrissat B."/>
            <person name="Grigoriev I.V."/>
            <person name="Hibbett D."/>
            <person name="Nagy L.G."/>
            <person name="Martin F.M."/>
        </authorList>
    </citation>
    <scope>NUCLEOTIDE SEQUENCE</scope>
    <source>
        <strain evidence="1">P2</strain>
    </source>
</reference>
<proteinExistence type="predicted"/>
<reference evidence="1" key="2">
    <citation type="journal article" date="2020" name="Nat. Commun.">
        <title>Large-scale genome sequencing of mycorrhizal fungi provides insights into the early evolution of symbiotic traits.</title>
        <authorList>
            <person name="Miyauchi S."/>
            <person name="Kiss E."/>
            <person name="Kuo A."/>
            <person name="Drula E."/>
            <person name="Kohler A."/>
            <person name="Sanchez-Garcia M."/>
            <person name="Morin E."/>
            <person name="Andreopoulos B."/>
            <person name="Barry K.W."/>
            <person name="Bonito G."/>
            <person name="Buee M."/>
            <person name="Carver A."/>
            <person name="Chen C."/>
            <person name="Cichocki N."/>
            <person name="Clum A."/>
            <person name="Culley D."/>
            <person name="Crous P.W."/>
            <person name="Fauchery L."/>
            <person name="Girlanda M."/>
            <person name="Hayes R.D."/>
            <person name="Keri Z."/>
            <person name="LaButti K."/>
            <person name="Lipzen A."/>
            <person name="Lombard V."/>
            <person name="Magnuson J."/>
            <person name="Maillard F."/>
            <person name="Murat C."/>
            <person name="Nolan M."/>
            <person name="Ohm R.A."/>
            <person name="Pangilinan J."/>
            <person name="Pereira M.F."/>
            <person name="Perotto S."/>
            <person name="Peter M."/>
            <person name="Pfister S."/>
            <person name="Riley R."/>
            <person name="Sitrit Y."/>
            <person name="Stielow J.B."/>
            <person name="Szollosi G."/>
            <person name="Zifcakova L."/>
            <person name="Stursova M."/>
            <person name="Spatafora J.W."/>
            <person name="Tedersoo L."/>
            <person name="Vaario L.M."/>
            <person name="Yamada A."/>
            <person name="Yan M."/>
            <person name="Wang P."/>
            <person name="Xu J."/>
            <person name="Bruns T."/>
            <person name="Baldrian P."/>
            <person name="Vilgalys R."/>
            <person name="Dunand C."/>
            <person name="Henrissat B."/>
            <person name="Grigoriev I.V."/>
            <person name="Hibbett D."/>
            <person name="Nagy L.G."/>
            <person name="Martin F.M."/>
        </authorList>
    </citation>
    <scope>NUCLEOTIDE SEQUENCE</scope>
    <source>
        <strain evidence="1">P2</strain>
    </source>
</reference>
<organism evidence="1 2">
    <name type="scientific">Thelephora ganbajun</name>
    <name type="common">Ganba fungus</name>
    <dbReference type="NCBI Taxonomy" id="370292"/>
    <lineage>
        <taxon>Eukaryota</taxon>
        <taxon>Fungi</taxon>
        <taxon>Dikarya</taxon>
        <taxon>Basidiomycota</taxon>
        <taxon>Agaricomycotina</taxon>
        <taxon>Agaricomycetes</taxon>
        <taxon>Thelephorales</taxon>
        <taxon>Thelephoraceae</taxon>
        <taxon>Thelephora</taxon>
    </lineage>
</organism>
<dbReference type="Proteomes" id="UP000886501">
    <property type="component" value="Unassembled WGS sequence"/>
</dbReference>
<comment type="caution">
    <text evidence="1">The sequence shown here is derived from an EMBL/GenBank/DDBJ whole genome shotgun (WGS) entry which is preliminary data.</text>
</comment>
<dbReference type="EMBL" id="MU118238">
    <property type="protein sequence ID" value="KAF9643348.1"/>
    <property type="molecule type" value="Genomic_DNA"/>
</dbReference>
<protein>
    <submittedName>
        <fullName evidence="1">Uncharacterized protein</fullName>
    </submittedName>
</protein>
<gene>
    <name evidence="1" type="ORF">BDM02DRAFT_3191783</name>
</gene>
<evidence type="ECO:0000313" key="1">
    <source>
        <dbReference type="EMBL" id="KAF9643348.1"/>
    </source>
</evidence>
<evidence type="ECO:0000313" key="2">
    <source>
        <dbReference type="Proteomes" id="UP000886501"/>
    </source>
</evidence>
<keyword evidence="2" id="KW-1185">Reference proteome</keyword>
<accession>A0ACB6Z1A5</accession>
<sequence>MSVPKYTLPPPVYLPLSGGYTSSRLVSEPFHRRVFAFRRYSIEEDGRLVARTRNAGRDSRHKPYECPPRPLTVQPSNREVPPIFQDGPPRKQDPSNFESNAASVCASFDLDPTTSTEIISSFKKQLPADKTQGSNPPATSGPTNDCTPNTAIPTITTDAGSTSTPFKQQRPFCSGSPGATAWYTTSSAYDVVSPPPKITPEIGELYVHHNRVTDIHHVWLYGIDRQWKCVTEQEKVYHPAIDDRVLSMRANGTPNWITTASFTTIRGRKGKARAVA</sequence>